<evidence type="ECO:0000259" key="4">
    <source>
        <dbReference type="Pfam" id="PF00144"/>
    </source>
</evidence>
<dbReference type="PROSITE" id="PS50005">
    <property type="entry name" value="TPR"/>
    <property type="match status" value="1"/>
</dbReference>
<evidence type="ECO:0000256" key="1">
    <source>
        <dbReference type="ARBA" id="ARBA00022737"/>
    </source>
</evidence>
<dbReference type="SUPFAM" id="SSF56601">
    <property type="entry name" value="beta-lactamase/transpeptidase-like"/>
    <property type="match status" value="1"/>
</dbReference>
<gene>
    <name evidence="5" type="ORF">D778_00312</name>
</gene>
<proteinExistence type="predicted"/>
<dbReference type="PANTHER" id="PTHR46825:SF9">
    <property type="entry name" value="BETA-LACTAMASE-RELATED DOMAIN-CONTAINING PROTEIN"/>
    <property type="match status" value="1"/>
</dbReference>
<dbReference type="SUPFAM" id="SSF48452">
    <property type="entry name" value="TPR-like"/>
    <property type="match status" value="1"/>
</dbReference>
<name>M7MFD7_9FLAO</name>
<dbReference type="Gene3D" id="3.40.710.10">
    <property type="entry name" value="DD-peptidase/beta-lactamase superfamily"/>
    <property type="match status" value="1"/>
</dbReference>
<dbReference type="Gene3D" id="1.25.40.10">
    <property type="entry name" value="Tetratricopeptide repeat domain"/>
    <property type="match status" value="1"/>
</dbReference>
<dbReference type="Pfam" id="PF00144">
    <property type="entry name" value="Beta-lactamase"/>
    <property type="match status" value="1"/>
</dbReference>
<dbReference type="EMBL" id="ANLA01000013">
    <property type="protein sequence ID" value="EMQ94952.1"/>
    <property type="molecule type" value="Genomic_DNA"/>
</dbReference>
<dbReference type="Pfam" id="PF07719">
    <property type="entry name" value="TPR_2"/>
    <property type="match status" value="1"/>
</dbReference>
<keyword evidence="1" id="KW-0677">Repeat</keyword>
<dbReference type="InterPro" id="IPR001466">
    <property type="entry name" value="Beta-lactam-related"/>
</dbReference>
<dbReference type="InterPro" id="IPR011990">
    <property type="entry name" value="TPR-like_helical_dom_sf"/>
</dbReference>
<comment type="caution">
    <text evidence="5">The sequence shown here is derived from an EMBL/GenBank/DDBJ whole genome shotgun (WGS) entry which is preliminary data.</text>
</comment>
<protein>
    <recommendedName>
        <fullName evidence="4">Beta-lactamase-related domain-containing protein</fullName>
    </recommendedName>
</protein>
<dbReference type="PANTHER" id="PTHR46825">
    <property type="entry name" value="D-ALANYL-D-ALANINE-CARBOXYPEPTIDASE/ENDOPEPTIDASE AMPH"/>
    <property type="match status" value="1"/>
</dbReference>
<keyword evidence="2 3" id="KW-0802">TPR repeat</keyword>
<dbReference type="InterPro" id="IPR019734">
    <property type="entry name" value="TPR_rpt"/>
</dbReference>
<evidence type="ECO:0000313" key="5">
    <source>
        <dbReference type="EMBL" id="EMQ94952.1"/>
    </source>
</evidence>
<evidence type="ECO:0000313" key="6">
    <source>
        <dbReference type="Proteomes" id="UP000012024"/>
    </source>
</evidence>
<dbReference type="Proteomes" id="UP000012024">
    <property type="component" value="Unassembled WGS sequence"/>
</dbReference>
<dbReference type="SMART" id="SM00028">
    <property type="entry name" value="TPR"/>
    <property type="match status" value="1"/>
</dbReference>
<dbReference type="eggNOG" id="COG1680">
    <property type="taxonomic scope" value="Bacteria"/>
</dbReference>
<evidence type="ECO:0000256" key="2">
    <source>
        <dbReference type="ARBA" id="ARBA00022803"/>
    </source>
</evidence>
<organism evidence="5 6">
    <name type="scientific">Xanthomarina gelatinilytica</name>
    <dbReference type="NCBI Taxonomy" id="1137281"/>
    <lineage>
        <taxon>Bacteria</taxon>
        <taxon>Pseudomonadati</taxon>
        <taxon>Bacteroidota</taxon>
        <taxon>Flavobacteriia</taxon>
        <taxon>Flavobacteriales</taxon>
        <taxon>Flavobacteriaceae</taxon>
        <taxon>Xanthomarina</taxon>
    </lineage>
</organism>
<reference evidence="5 6" key="1">
    <citation type="submission" date="2012-12" db="EMBL/GenBank/DDBJ databases">
        <title>Genome assembly of Formosa sp. AK20.</title>
        <authorList>
            <person name="Kumar R."/>
            <person name="Khatri I."/>
            <person name="Vaidya B."/>
            <person name="Subramanian S."/>
            <person name="Pinnaka A."/>
        </authorList>
    </citation>
    <scope>NUCLEOTIDE SEQUENCE [LARGE SCALE GENOMIC DNA]</scope>
    <source>
        <strain evidence="5 6">AK20</strain>
    </source>
</reference>
<dbReference type="InterPro" id="IPR012338">
    <property type="entry name" value="Beta-lactam/transpept-like"/>
</dbReference>
<dbReference type="PATRIC" id="fig|1137281.3.peg.1746"/>
<accession>M7MFD7</accession>
<dbReference type="PROSITE" id="PS50293">
    <property type="entry name" value="TPR_REGION"/>
    <property type="match status" value="1"/>
</dbReference>
<feature type="repeat" description="TPR" evidence="3">
    <location>
        <begin position="418"/>
        <end position="451"/>
    </location>
</feature>
<dbReference type="eggNOG" id="COG0457">
    <property type="taxonomic scope" value="Bacteria"/>
</dbReference>
<dbReference type="InterPro" id="IPR050491">
    <property type="entry name" value="AmpC-like"/>
</dbReference>
<dbReference type="AlphaFoldDB" id="M7MFD7"/>
<evidence type="ECO:0000256" key="3">
    <source>
        <dbReference type="PROSITE-ProRule" id="PRU00339"/>
    </source>
</evidence>
<sequence length="463" mass="51913">MLIGCKNKENKQELANKEDSAELSKNIEAVVQDYIDLGIFSGIILVAEKGNIQFHKAYGLANRETKAPNTINTLFDIGSMNKTFTSIVVKQLVAEGKLNLDDKLTQYIPGFKDPNANKITINHLLNHESGFADYHTRNYFDLPLNERKLNAIVERAKSYDLNFEPGTEQDYSNLGYVILGAVIEKVSGKSYFDNVNERIVKPLNLKNTYLNDFSGLENRIAHGYYYTPLGELDESAPLQDIPNPDGGFLSTTEDIMTFYRSYYYDDLLLSEEAKSNDSFFNYLKELPDGKATGSAGGFEGFNTALYQVVSNDFTIIVFANMDEPVAEHIALDILALTRGETPNKPQAPAIQNVREAFNKNGADFVKANFEELTINFHPKDPKDIIINALGYAYLYEANDVDKAIKLFKLNTQLFPDIANCWDSYGEALAESGKKEEAIKAYEKALTIRPNLESAKNALKDLKK</sequence>
<feature type="domain" description="Beta-lactamase-related" evidence="4">
    <location>
        <begin position="29"/>
        <end position="323"/>
    </location>
</feature>
<dbReference type="InterPro" id="IPR013105">
    <property type="entry name" value="TPR_2"/>
</dbReference>
<keyword evidence="6" id="KW-1185">Reference proteome</keyword>